<sequence length="405" mass="44528">MDDGRWETADQPGDLQWASTVSAHASNFLFSRVKPSHARARDGAVSWVWVSSLCATALPVLSAHPTPSRHTCAHPPPLHVGLNSRRDETRPSLAKMHECTKLISAASESFPSLPPRAREQNKIPALLARPPHPNSGIGIAKPGYIELFNEFYASPRTGYLSTRMTSLHDDVGPQRHSSPGSGFESGYAVGWMRGRQGVDADTGACPPLPSACLLNLPTPADAALLQVRNAYSWQLDLCSGTEPRLSARSRTTASLLLSFFIQATLDASVDRVPPPIRIASGATLRRDEPRKNAHAQLKHETHLQRHYDFPVAHFSPQLVHCHNSTYEALADGLFVSKDDFAPRVFFFGGLPLRQQLQGACMFVLNSSRCSLAQIELGLWPHPELLPARARTHIRIDIAAHNTYYD</sequence>
<reference evidence="1" key="1">
    <citation type="submission" date="2020-05" db="EMBL/GenBank/DDBJ databases">
        <title>Mycena genomes resolve the evolution of fungal bioluminescence.</title>
        <authorList>
            <person name="Tsai I.J."/>
        </authorList>
    </citation>
    <scope>NUCLEOTIDE SEQUENCE</scope>
    <source>
        <strain evidence="1">160909Yilan</strain>
    </source>
</reference>
<name>A0A8H7D8Z3_9AGAR</name>
<protein>
    <submittedName>
        <fullName evidence="1">Uncharacterized protein</fullName>
    </submittedName>
</protein>
<dbReference type="AlphaFoldDB" id="A0A8H7D8Z3"/>
<dbReference type="EMBL" id="JACAZH010000006">
    <property type="protein sequence ID" value="KAF7366669.1"/>
    <property type="molecule type" value="Genomic_DNA"/>
</dbReference>
<proteinExistence type="predicted"/>
<organism evidence="1 2">
    <name type="scientific">Mycena sanguinolenta</name>
    <dbReference type="NCBI Taxonomy" id="230812"/>
    <lineage>
        <taxon>Eukaryota</taxon>
        <taxon>Fungi</taxon>
        <taxon>Dikarya</taxon>
        <taxon>Basidiomycota</taxon>
        <taxon>Agaricomycotina</taxon>
        <taxon>Agaricomycetes</taxon>
        <taxon>Agaricomycetidae</taxon>
        <taxon>Agaricales</taxon>
        <taxon>Marasmiineae</taxon>
        <taxon>Mycenaceae</taxon>
        <taxon>Mycena</taxon>
    </lineage>
</organism>
<evidence type="ECO:0000313" key="2">
    <source>
        <dbReference type="Proteomes" id="UP000623467"/>
    </source>
</evidence>
<dbReference type="Proteomes" id="UP000623467">
    <property type="component" value="Unassembled WGS sequence"/>
</dbReference>
<accession>A0A8H7D8Z3</accession>
<gene>
    <name evidence="1" type="ORF">MSAN_00924800</name>
</gene>
<comment type="caution">
    <text evidence="1">The sequence shown here is derived from an EMBL/GenBank/DDBJ whole genome shotgun (WGS) entry which is preliminary data.</text>
</comment>
<evidence type="ECO:0000313" key="1">
    <source>
        <dbReference type="EMBL" id="KAF7366669.1"/>
    </source>
</evidence>
<keyword evidence="2" id="KW-1185">Reference proteome</keyword>